<feature type="region of interest" description="Disordered" evidence="1">
    <location>
        <begin position="1"/>
        <end position="22"/>
    </location>
</feature>
<dbReference type="InterPro" id="IPR011042">
    <property type="entry name" value="6-blade_b-propeller_TolB-like"/>
</dbReference>
<dbReference type="Gene3D" id="2.120.10.30">
    <property type="entry name" value="TolB, C-terminal domain"/>
    <property type="match status" value="1"/>
</dbReference>
<dbReference type="InterPro" id="IPR008557">
    <property type="entry name" value="PhoX"/>
</dbReference>
<reference evidence="2" key="1">
    <citation type="submission" date="2022-01" db="EMBL/GenBank/DDBJ databases">
        <title>Genome-Based Taxonomic Classification of the Phylum Actinobacteria.</title>
        <authorList>
            <person name="Gao Y."/>
        </authorList>
    </citation>
    <scope>NUCLEOTIDE SEQUENCE</scope>
    <source>
        <strain evidence="2">KLBMP 8922</strain>
    </source>
</reference>
<name>A0AA41PYI7_9ACTN</name>
<dbReference type="Proteomes" id="UP001165378">
    <property type="component" value="Unassembled WGS sequence"/>
</dbReference>
<evidence type="ECO:0000256" key="1">
    <source>
        <dbReference type="SAM" id="MobiDB-lite"/>
    </source>
</evidence>
<dbReference type="Pfam" id="PF05787">
    <property type="entry name" value="PhoX"/>
    <property type="match status" value="1"/>
</dbReference>
<keyword evidence="3" id="KW-1185">Reference proteome</keyword>
<dbReference type="SUPFAM" id="SSF101898">
    <property type="entry name" value="NHL repeat"/>
    <property type="match status" value="1"/>
</dbReference>
<sequence length="644" mass="69070">MDRPPVADPDDTPANPSRNRPFADIVASRRAVLRGSTVAAAGFLAGTAVVGAAGAAAADSGRGSAQGRPGGRPGKLLGFTAVAPSTADTFVVPPGYTADVLIPWGTPLRADGPKWRRDGSNSAADQAVQIGMNHDGMHFFPTGRGRECDRRGVLVLNHEYVDQSLLFPDGAAVMTKEKVDKALAGHGVSIVEVAEERGRWKLVDSRLNRRVTGATPMRFSGPVPAAHPALAAKGPVLGTLNNCSSGYTPWGTYLACEENWNSYFGTDDASWKATPAQARYGVDKAGFGYNWHKADPRFDLAADPNEVNRFGWVVEIDPFDGRSTPVKRTALGRIKHEGATVTESRGRIVVYTGDDQDKEYVYKFVGSSPWRSLRARGKSPLDHGTLYVAKFAADGTGTWLPLVFGQGALTAANGWADQADVLLRTRQAADAVGATPLDRPEWVAVHPHNKDVFLTLTNGSGGGPVGPRTPNPYGQIVRWREDRGDSTSLTFRWDIFLLAGDPKYDPKVTLPEAQIFGSPDGLAVDDDGRLWIQTDISNSSQNLPAKGYDRIGNNQMLAADPATGEVRRFLTGPRGCEITGVTFTPDQRTMFVNVQHPGEATTAWGTPTPQNPRAVSNWPDFDPAGRPRSATVVIRKADGGKIGT</sequence>
<dbReference type="PROSITE" id="PS51318">
    <property type="entry name" value="TAT"/>
    <property type="match status" value="1"/>
</dbReference>
<dbReference type="AlphaFoldDB" id="A0AA41PYI7"/>
<proteinExistence type="predicted"/>
<organism evidence="2 3">
    <name type="scientific">Yinghuangia soli</name>
    <dbReference type="NCBI Taxonomy" id="2908204"/>
    <lineage>
        <taxon>Bacteria</taxon>
        <taxon>Bacillati</taxon>
        <taxon>Actinomycetota</taxon>
        <taxon>Actinomycetes</taxon>
        <taxon>Kitasatosporales</taxon>
        <taxon>Streptomycetaceae</taxon>
        <taxon>Yinghuangia</taxon>
    </lineage>
</organism>
<dbReference type="EMBL" id="JAKFHA010000006">
    <property type="protein sequence ID" value="MCF2528274.1"/>
    <property type="molecule type" value="Genomic_DNA"/>
</dbReference>
<dbReference type="PANTHER" id="PTHR35399">
    <property type="entry name" value="SLR8030 PROTEIN"/>
    <property type="match status" value="1"/>
</dbReference>
<accession>A0AA41PYI7</accession>
<gene>
    <name evidence="2" type="ORF">LZ495_13745</name>
</gene>
<protein>
    <submittedName>
        <fullName evidence="2">PhoX family phosphatase</fullName>
    </submittedName>
</protein>
<evidence type="ECO:0000313" key="3">
    <source>
        <dbReference type="Proteomes" id="UP001165378"/>
    </source>
</evidence>
<evidence type="ECO:0000313" key="2">
    <source>
        <dbReference type="EMBL" id="MCF2528274.1"/>
    </source>
</evidence>
<comment type="caution">
    <text evidence="2">The sequence shown here is derived from an EMBL/GenBank/DDBJ whole genome shotgun (WGS) entry which is preliminary data.</text>
</comment>
<dbReference type="InterPro" id="IPR006311">
    <property type="entry name" value="TAT_signal"/>
</dbReference>
<dbReference type="PANTHER" id="PTHR35399:SF2">
    <property type="entry name" value="DUF839 DOMAIN-CONTAINING PROTEIN"/>
    <property type="match status" value="1"/>
</dbReference>
<dbReference type="RefSeq" id="WP_235052436.1">
    <property type="nucleotide sequence ID" value="NZ_JAKFHA010000006.1"/>
</dbReference>